<keyword evidence="8" id="KW-1185">Reference proteome</keyword>
<feature type="binding site" evidence="4">
    <location>
        <position position="180"/>
    </location>
    <ligand>
        <name>Zn(2+)</name>
        <dbReference type="ChEBI" id="CHEBI:29105"/>
    </ligand>
</feature>
<dbReference type="Gene3D" id="3.30.1600.10">
    <property type="entry name" value="SIR2/SIRT2 'Small Domain"/>
    <property type="match status" value="1"/>
</dbReference>
<organism evidence="7 8">
    <name type="scientific">Nesterenkonia aethiopica</name>
    <dbReference type="NCBI Taxonomy" id="269144"/>
    <lineage>
        <taxon>Bacteria</taxon>
        <taxon>Bacillati</taxon>
        <taxon>Actinomycetota</taxon>
        <taxon>Actinomycetes</taxon>
        <taxon>Micrococcales</taxon>
        <taxon>Micrococcaceae</taxon>
        <taxon>Nesterenkonia</taxon>
    </lineage>
</organism>
<evidence type="ECO:0000256" key="1">
    <source>
        <dbReference type="ARBA" id="ARBA00012928"/>
    </source>
</evidence>
<feature type="binding site" evidence="4">
    <location>
        <position position="183"/>
    </location>
    <ligand>
        <name>Zn(2+)</name>
        <dbReference type="ChEBI" id="CHEBI:29105"/>
    </ligand>
</feature>
<dbReference type="InterPro" id="IPR029035">
    <property type="entry name" value="DHS-like_NAD/FAD-binding_dom"/>
</dbReference>
<sequence length="332" mass="35882">MTAGSDSAVPGNGTRYTDSPAFTTPVANAHRAALRSIARVVEDSAPPQPAQEARAGILEMMGSLRVLVVTGAGVSTDSGIPDYRGPQGSLHRHRPMTYQEFQHDAGARHRYWARSYVGWRHMDQAAPNMAHRILADWQRRGLLSGLVTQNVDGLHAQANREVGVASPLIPLHGDLGTVVCLACGNREDRRHLDSRLEEANPGYAEEAIHAAENVNPDGDVSLDDSWVQRFHMVACLVCGSTRLKPDVVYFGESVPPERKAAVDELIDASTGLLVVGSSMAVMSGFRIALHMRRAGRPIGVINGGPSRADAKADWRWRTRIAPALQDLDAALA</sequence>
<gene>
    <name evidence="7" type="ORF">GCM10010529_16590</name>
</gene>
<evidence type="ECO:0000313" key="8">
    <source>
        <dbReference type="Proteomes" id="UP001500236"/>
    </source>
</evidence>
<dbReference type="InterPro" id="IPR003000">
    <property type="entry name" value="Sirtuin"/>
</dbReference>
<comment type="caution">
    <text evidence="7">The sequence shown here is derived from an EMBL/GenBank/DDBJ whole genome shotgun (WGS) entry which is preliminary data.</text>
</comment>
<dbReference type="PANTHER" id="PTHR11085:SF10">
    <property type="entry name" value="NAD-DEPENDENT PROTEIN DEACYLASE SIRTUIN-5, MITOCHONDRIAL-RELATED"/>
    <property type="match status" value="1"/>
</dbReference>
<dbReference type="InterPro" id="IPR026591">
    <property type="entry name" value="Sirtuin_cat_small_dom_sf"/>
</dbReference>
<feature type="active site" description="Proton acceptor" evidence="4">
    <location>
        <position position="172"/>
    </location>
</feature>
<dbReference type="Gene3D" id="3.40.50.1220">
    <property type="entry name" value="TPP-binding domain"/>
    <property type="match status" value="1"/>
</dbReference>
<dbReference type="EMBL" id="BAAAVT010000009">
    <property type="protein sequence ID" value="GAA3064191.1"/>
    <property type="molecule type" value="Genomic_DNA"/>
</dbReference>
<feature type="region of interest" description="Disordered" evidence="5">
    <location>
        <begin position="1"/>
        <end position="21"/>
    </location>
</feature>
<dbReference type="SUPFAM" id="SSF52467">
    <property type="entry name" value="DHS-like NAD/FAD-binding domain"/>
    <property type="match status" value="1"/>
</dbReference>
<feature type="domain" description="Deacetylase sirtuin-type" evidence="6">
    <location>
        <begin position="46"/>
        <end position="332"/>
    </location>
</feature>
<dbReference type="Pfam" id="PF02146">
    <property type="entry name" value="SIR2"/>
    <property type="match status" value="1"/>
</dbReference>
<dbReference type="EC" id="2.3.1.286" evidence="1"/>
<keyword evidence="4" id="KW-0479">Metal-binding</keyword>
<feature type="binding site" evidence="4">
    <location>
        <position position="238"/>
    </location>
    <ligand>
        <name>Zn(2+)</name>
        <dbReference type="ChEBI" id="CHEBI:29105"/>
    </ligand>
</feature>
<evidence type="ECO:0000256" key="2">
    <source>
        <dbReference type="ARBA" id="ARBA00022679"/>
    </source>
</evidence>
<feature type="binding site" evidence="4">
    <location>
        <position position="235"/>
    </location>
    <ligand>
        <name>Zn(2+)</name>
        <dbReference type="ChEBI" id="CHEBI:29105"/>
    </ligand>
</feature>
<evidence type="ECO:0000256" key="4">
    <source>
        <dbReference type="PROSITE-ProRule" id="PRU00236"/>
    </source>
</evidence>
<proteinExistence type="predicted"/>
<evidence type="ECO:0000313" key="7">
    <source>
        <dbReference type="EMBL" id="GAA3064191.1"/>
    </source>
</evidence>
<protein>
    <recommendedName>
        <fullName evidence="1">protein acetyllysine N-acetyltransferase</fullName>
        <ecNumber evidence="1">2.3.1.286</ecNumber>
    </recommendedName>
</protein>
<dbReference type="PROSITE" id="PS50305">
    <property type="entry name" value="SIRTUIN"/>
    <property type="match status" value="1"/>
</dbReference>
<keyword evidence="4" id="KW-0862">Zinc</keyword>
<evidence type="ECO:0000259" key="6">
    <source>
        <dbReference type="PROSITE" id="PS50305"/>
    </source>
</evidence>
<keyword evidence="2" id="KW-0808">Transferase</keyword>
<dbReference type="PANTHER" id="PTHR11085">
    <property type="entry name" value="NAD-DEPENDENT PROTEIN DEACYLASE SIRTUIN-5, MITOCHONDRIAL-RELATED"/>
    <property type="match status" value="1"/>
</dbReference>
<keyword evidence="3" id="KW-0520">NAD</keyword>
<evidence type="ECO:0000256" key="3">
    <source>
        <dbReference type="ARBA" id="ARBA00023027"/>
    </source>
</evidence>
<dbReference type="Proteomes" id="UP001500236">
    <property type="component" value="Unassembled WGS sequence"/>
</dbReference>
<evidence type="ECO:0000256" key="5">
    <source>
        <dbReference type="SAM" id="MobiDB-lite"/>
    </source>
</evidence>
<name>A0ABP6LZ58_9MICC</name>
<dbReference type="InterPro" id="IPR050134">
    <property type="entry name" value="NAD-dep_sirtuin_deacylases"/>
</dbReference>
<reference evidence="8" key="1">
    <citation type="journal article" date="2019" name="Int. J. Syst. Evol. Microbiol.">
        <title>The Global Catalogue of Microorganisms (GCM) 10K type strain sequencing project: providing services to taxonomists for standard genome sequencing and annotation.</title>
        <authorList>
            <consortium name="The Broad Institute Genomics Platform"/>
            <consortium name="The Broad Institute Genome Sequencing Center for Infectious Disease"/>
            <person name="Wu L."/>
            <person name="Ma J."/>
        </authorList>
    </citation>
    <scope>NUCLEOTIDE SEQUENCE [LARGE SCALE GENOMIC DNA]</scope>
    <source>
        <strain evidence="8">JCM 14309</strain>
    </source>
</reference>
<dbReference type="InterPro" id="IPR026590">
    <property type="entry name" value="Ssirtuin_cat_dom"/>
</dbReference>
<accession>A0ABP6LZ58</accession>